<keyword evidence="2" id="KW-1003">Cell membrane</keyword>
<dbReference type="InterPro" id="IPR036259">
    <property type="entry name" value="MFS_trans_sf"/>
</dbReference>
<proteinExistence type="predicted"/>
<feature type="transmembrane region" description="Helical" evidence="6">
    <location>
        <begin position="345"/>
        <end position="366"/>
    </location>
</feature>
<comment type="subcellular location">
    <subcellularLocation>
        <location evidence="1">Cell membrane</location>
        <topology evidence="1">Multi-pass membrane protein</topology>
    </subcellularLocation>
</comment>
<feature type="transmembrane region" description="Helical" evidence="6">
    <location>
        <begin position="85"/>
        <end position="104"/>
    </location>
</feature>
<feature type="transmembrane region" description="Helical" evidence="6">
    <location>
        <begin position="249"/>
        <end position="271"/>
    </location>
</feature>
<dbReference type="InterPro" id="IPR011701">
    <property type="entry name" value="MFS"/>
</dbReference>
<evidence type="ECO:0000256" key="2">
    <source>
        <dbReference type="ARBA" id="ARBA00022475"/>
    </source>
</evidence>
<evidence type="ECO:0000259" key="7">
    <source>
        <dbReference type="PROSITE" id="PS50850"/>
    </source>
</evidence>
<reference evidence="8" key="1">
    <citation type="submission" date="2023-02" db="EMBL/GenBank/DDBJ databases">
        <title>Georgenia sp.10Sc9-8, isolated from a soil sample collected from the Taklamakan desert.</title>
        <authorList>
            <person name="Liu S."/>
        </authorList>
    </citation>
    <scope>NUCLEOTIDE SEQUENCE</scope>
    <source>
        <strain evidence="8">10Sc9-8</strain>
    </source>
</reference>
<keyword evidence="5 6" id="KW-0472">Membrane</keyword>
<gene>
    <name evidence="8" type="ORF">PU560_07125</name>
</gene>
<dbReference type="Gene3D" id="1.20.1250.20">
    <property type="entry name" value="MFS general substrate transporter like domains"/>
    <property type="match status" value="2"/>
</dbReference>
<feature type="transmembrane region" description="Helical" evidence="6">
    <location>
        <begin position="372"/>
        <end position="392"/>
    </location>
</feature>
<name>A0ABT5TW10_9MICO</name>
<feature type="transmembrane region" description="Helical" evidence="6">
    <location>
        <begin position="278"/>
        <end position="300"/>
    </location>
</feature>
<keyword evidence="9" id="KW-1185">Reference proteome</keyword>
<dbReference type="PANTHER" id="PTHR43124">
    <property type="entry name" value="PURINE EFFLUX PUMP PBUE"/>
    <property type="match status" value="1"/>
</dbReference>
<evidence type="ECO:0000256" key="4">
    <source>
        <dbReference type="ARBA" id="ARBA00022989"/>
    </source>
</evidence>
<feature type="transmembrane region" description="Helical" evidence="6">
    <location>
        <begin position="110"/>
        <end position="132"/>
    </location>
</feature>
<keyword evidence="4 6" id="KW-1133">Transmembrane helix</keyword>
<dbReference type="InterPro" id="IPR020846">
    <property type="entry name" value="MFS_dom"/>
</dbReference>
<dbReference type="PANTHER" id="PTHR43124:SF3">
    <property type="entry name" value="CHLORAMPHENICOL EFFLUX PUMP RV0191"/>
    <property type="match status" value="1"/>
</dbReference>
<keyword evidence="3 6" id="KW-0812">Transmembrane</keyword>
<dbReference type="Proteomes" id="UP001165561">
    <property type="component" value="Unassembled WGS sequence"/>
</dbReference>
<sequence length="403" mass="40508">MTDTRSLSGTLEPRQLALALLAMSTGAFAIGTTEFATMGLLPQIAESFGATLPQAGNLVSAYALGVVVGAPVIMLAVPRVSRTRLLVLLAVGLAVGNALSALAPGLGSALAARFLAGVPHGAYFGLTAVVAARVAPPQRRARSVSLVMVGLTVATTLGVPISTALGQQLGWRSMYWFVTVVALVTVLAILRWVPPVAAEPGANARRELTALASPQVWLAVGIGGIGFGGMFALYSYITPITTEAGGIAIGHVPALLALFGGGMTLGTLLGGRLADRSVLGAVAVGLGAMALSLAAFGLWATVPVRTVVLAVLVATSSAIIGPALQTRLLDVARQGPSLGAALHHSAMNIGNAVGAWLGGVVIAAGLGYLAPAWAGAGLAVAGLLITAASVVLDRRQPVREPAR</sequence>
<feature type="transmembrane region" description="Helical" evidence="6">
    <location>
        <begin position="59"/>
        <end position="78"/>
    </location>
</feature>
<dbReference type="PROSITE" id="PS50850">
    <property type="entry name" value="MFS"/>
    <property type="match status" value="1"/>
</dbReference>
<protein>
    <submittedName>
        <fullName evidence="8">MFS transporter</fullName>
    </submittedName>
</protein>
<evidence type="ECO:0000256" key="1">
    <source>
        <dbReference type="ARBA" id="ARBA00004651"/>
    </source>
</evidence>
<dbReference type="CDD" id="cd17324">
    <property type="entry name" value="MFS_NepI_like"/>
    <property type="match status" value="1"/>
</dbReference>
<evidence type="ECO:0000313" key="9">
    <source>
        <dbReference type="Proteomes" id="UP001165561"/>
    </source>
</evidence>
<feature type="transmembrane region" description="Helical" evidence="6">
    <location>
        <begin position="306"/>
        <end position="324"/>
    </location>
</feature>
<dbReference type="Pfam" id="PF07690">
    <property type="entry name" value="MFS_1"/>
    <property type="match status" value="1"/>
</dbReference>
<feature type="transmembrane region" description="Helical" evidence="6">
    <location>
        <begin position="174"/>
        <end position="194"/>
    </location>
</feature>
<feature type="transmembrane region" description="Helical" evidence="6">
    <location>
        <begin position="215"/>
        <end position="237"/>
    </location>
</feature>
<dbReference type="InterPro" id="IPR050189">
    <property type="entry name" value="MFS_Efflux_Transporters"/>
</dbReference>
<evidence type="ECO:0000313" key="8">
    <source>
        <dbReference type="EMBL" id="MDD9206241.1"/>
    </source>
</evidence>
<feature type="domain" description="Major facilitator superfamily (MFS) profile" evidence="7">
    <location>
        <begin position="19"/>
        <end position="394"/>
    </location>
</feature>
<accession>A0ABT5TW10</accession>
<dbReference type="EMBL" id="JARACI010000824">
    <property type="protein sequence ID" value="MDD9206241.1"/>
    <property type="molecule type" value="Genomic_DNA"/>
</dbReference>
<organism evidence="8 9">
    <name type="scientific">Georgenia halotolerans</name>
    <dbReference type="NCBI Taxonomy" id="3028317"/>
    <lineage>
        <taxon>Bacteria</taxon>
        <taxon>Bacillati</taxon>
        <taxon>Actinomycetota</taxon>
        <taxon>Actinomycetes</taxon>
        <taxon>Micrococcales</taxon>
        <taxon>Bogoriellaceae</taxon>
        <taxon>Georgenia</taxon>
    </lineage>
</organism>
<evidence type="ECO:0000256" key="5">
    <source>
        <dbReference type="ARBA" id="ARBA00023136"/>
    </source>
</evidence>
<evidence type="ECO:0000256" key="6">
    <source>
        <dbReference type="SAM" id="Phobius"/>
    </source>
</evidence>
<evidence type="ECO:0000256" key="3">
    <source>
        <dbReference type="ARBA" id="ARBA00022692"/>
    </source>
</evidence>
<dbReference type="SUPFAM" id="SSF103473">
    <property type="entry name" value="MFS general substrate transporter"/>
    <property type="match status" value="1"/>
</dbReference>
<comment type="caution">
    <text evidence="8">The sequence shown here is derived from an EMBL/GenBank/DDBJ whole genome shotgun (WGS) entry which is preliminary data.</text>
</comment>
<feature type="transmembrane region" description="Helical" evidence="6">
    <location>
        <begin position="144"/>
        <end position="162"/>
    </location>
</feature>